<keyword evidence="9" id="KW-1185">Reference proteome</keyword>
<dbReference type="PIRSF" id="PIRSF000337">
    <property type="entry name" value="NTA_MOA"/>
    <property type="match status" value="1"/>
</dbReference>
<dbReference type="PANTHER" id="PTHR30011:SF16">
    <property type="entry name" value="C2H2 FINGER DOMAIN TRANSCRIPTION FACTOR (EUROFUNG)-RELATED"/>
    <property type="match status" value="1"/>
</dbReference>
<dbReference type="EC" id="1.14.-.-" evidence="8"/>
<dbReference type="RefSeq" id="WP_243012449.1">
    <property type="nucleotide sequence ID" value="NZ_JALGAR010000003.1"/>
</dbReference>
<dbReference type="EMBL" id="JALGAR010000003">
    <property type="protein sequence ID" value="MCI4658806.1"/>
    <property type="molecule type" value="Genomic_DNA"/>
</dbReference>
<comment type="caution">
    <text evidence="8">The sequence shown here is derived from an EMBL/GenBank/DDBJ whole genome shotgun (WGS) entry which is preliminary data.</text>
</comment>
<dbReference type="AlphaFoldDB" id="A0AA41ULE0"/>
<evidence type="ECO:0000313" key="8">
    <source>
        <dbReference type="EMBL" id="MCI4658806.1"/>
    </source>
</evidence>
<organism evidence="8 9">
    <name type="scientific">Cryobacterium zhongshanensis</name>
    <dbReference type="NCBI Taxonomy" id="2928153"/>
    <lineage>
        <taxon>Bacteria</taxon>
        <taxon>Bacillati</taxon>
        <taxon>Actinomycetota</taxon>
        <taxon>Actinomycetes</taxon>
        <taxon>Micrococcales</taxon>
        <taxon>Microbacteriaceae</taxon>
        <taxon>Cryobacterium</taxon>
    </lineage>
</organism>
<proteinExistence type="inferred from homology"/>
<keyword evidence="4 8" id="KW-0503">Monooxygenase</keyword>
<evidence type="ECO:0000313" key="9">
    <source>
        <dbReference type="Proteomes" id="UP001165341"/>
    </source>
</evidence>
<reference evidence="8" key="1">
    <citation type="submission" date="2022-03" db="EMBL/GenBank/DDBJ databases">
        <title>Cryobacterium sp. nov. strain ZS14-85, isolated from Antarctic soil.</title>
        <authorList>
            <person name="Li J."/>
            <person name="Niu G."/>
        </authorList>
    </citation>
    <scope>NUCLEOTIDE SEQUENCE</scope>
    <source>
        <strain evidence="8">ZS14-85</strain>
    </source>
</reference>
<dbReference type="GO" id="GO:0016705">
    <property type="term" value="F:oxidoreductase activity, acting on paired donors, with incorporation or reduction of molecular oxygen"/>
    <property type="evidence" value="ECO:0007669"/>
    <property type="project" value="InterPro"/>
</dbReference>
<comment type="similarity">
    <text evidence="5">Belongs to the NtaA/SnaA/DszA monooxygenase family.</text>
</comment>
<evidence type="ECO:0000256" key="2">
    <source>
        <dbReference type="ARBA" id="ARBA00022643"/>
    </source>
</evidence>
<dbReference type="NCBIfam" id="TIGR03860">
    <property type="entry name" value="FMN_nitrolo"/>
    <property type="match status" value="1"/>
</dbReference>
<dbReference type="PANTHER" id="PTHR30011">
    <property type="entry name" value="ALKANESULFONATE MONOOXYGENASE-RELATED"/>
    <property type="match status" value="1"/>
</dbReference>
<evidence type="ECO:0000256" key="1">
    <source>
        <dbReference type="ARBA" id="ARBA00022630"/>
    </source>
</evidence>
<sequence length="485" mass="52309">MTNHTSPASDADWSERDGHLVLGAMVRTLGSFPSGWRYPGAHNDPSTDPRALKRLALAAEKAGFDYLFLGDWLATDPELEFSDPHLLSRIDSLSTAAYLAAITRRIGLVGTVETAHSEPYATARAAASVDRLSGGRFGLNLTVGADAKVEANFGPPGARAQLDRFEVADEYVTVLRGLWDTWGEDAFTRNVATAAIIDRSRVTPLDHVGPAFEVAGPLNVQRPVQGHVPLVHAGTSRRAQQFAAEQADIYVVAPTSLGDAAEFYHDTKARVEAAGRPASALTIVALVLPIVGETRADAWAVYDRLVELFPVDDGTPEAAKLDLPGNRNIRHLRQVIGLPLVERRFDEAVTPGTASRFTAAGARLVDVVTRRSGRTIGGKRPVTYRHLLVAHLIRSPIVVGSPTDIADHLETWFRASAVDGFNVLNAFLHEQFETFARLVVPELHSRGLVRDDYGATTLRGHLGSPRPPAPLPALAAAIAPTTRTD</sequence>
<gene>
    <name evidence="8" type="ORF">MQH31_13420</name>
</gene>
<dbReference type="Proteomes" id="UP001165341">
    <property type="component" value="Unassembled WGS sequence"/>
</dbReference>
<name>A0AA41ULE0_9MICO</name>
<evidence type="ECO:0000256" key="3">
    <source>
        <dbReference type="ARBA" id="ARBA00023002"/>
    </source>
</evidence>
<evidence type="ECO:0000259" key="7">
    <source>
        <dbReference type="Pfam" id="PF00296"/>
    </source>
</evidence>
<dbReference type="GO" id="GO:0004497">
    <property type="term" value="F:monooxygenase activity"/>
    <property type="evidence" value="ECO:0007669"/>
    <property type="project" value="UniProtKB-KW"/>
</dbReference>
<accession>A0AA41ULE0</accession>
<keyword evidence="3 8" id="KW-0560">Oxidoreductase</keyword>
<feature type="binding site" evidence="6">
    <location>
        <position position="71"/>
    </location>
    <ligand>
        <name>FMN</name>
        <dbReference type="ChEBI" id="CHEBI:58210"/>
    </ligand>
</feature>
<keyword evidence="1 6" id="KW-0285">Flavoprotein</keyword>
<evidence type="ECO:0000256" key="5">
    <source>
        <dbReference type="ARBA" id="ARBA00033748"/>
    </source>
</evidence>
<dbReference type="InterPro" id="IPR016215">
    <property type="entry name" value="NTA_MOA"/>
</dbReference>
<feature type="domain" description="Luciferase-like" evidence="7">
    <location>
        <begin position="42"/>
        <end position="416"/>
    </location>
</feature>
<dbReference type="InterPro" id="IPR051260">
    <property type="entry name" value="Diverse_substr_monoxygenases"/>
</dbReference>
<evidence type="ECO:0000256" key="6">
    <source>
        <dbReference type="PIRSR" id="PIRSR000337-1"/>
    </source>
</evidence>
<dbReference type="InterPro" id="IPR011251">
    <property type="entry name" value="Luciferase-like_dom"/>
</dbReference>
<feature type="binding site" evidence="6">
    <location>
        <position position="111"/>
    </location>
    <ligand>
        <name>FMN</name>
        <dbReference type="ChEBI" id="CHEBI:58210"/>
    </ligand>
</feature>
<evidence type="ECO:0000256" key="4">
    <source>
        <dbReference type="ARBA" id="ARBA00023033"/>
    </source>
</evidence>
<dbReference type="Pfam" id="PF00296">
    <property type="entry name" value="Bac_luciferase"/>
    <property type="match status" value="1"/>
</dbReference>
<dbReference type="Gene3D" id="3.20.20.30">
    <property type="entry name" value="Luciferase-like domain"/>
    <property type="match status" value="1"/>
</dbReference>
<protein>
    <submittedName>
        <fullName evidence="8">NtaA/DmoA family FMN-dependent monooxygenase</fullName>
        <ecNumber evidence="8">1.14.-.-</ecNumber>
    </submittedName>
</protein>
<dbReference type="InterPro" id="IPR036661">
    <property type="entry name" value="Luciferase-like_sf"/>
</dbReference>
<feature type="binding site" evidence="6">
    <location>
        <position position="236"/>
    </location>
    <ligand>
        <name>FMN</name>
        <dbReference type="ChEBI" id="CHEBI:58210"/>
    </ligand>
</feature>
<keyword evidence="2 6" id="KW-0288">FMN</keyword>
<dbReference type="SUPFAM" id="SSF51679">
    <property type="entry name" value="Bacterial luciferase-like"/>
    <property type="match status" value="1"/>
</dbReference>